<dbReference type="InterPro" id="IPR057324">
    <property type="entry name" value="WH_RNase_II"/>
</dbReference>
<dbReference type="EMBL" id="AP014633">
    <property type="protein sequence ID" value="BAP55597.1"/>
    <property type="molecule type" value="Genomic_DNA"/>
</dbReference>
<evidence type="ECO:0000259" key="1">
    <source>
        <dbReference type="SMART" id="SM00955"/>
    </source>
</evidence>
<keyword evidence="3" id="KW-1185">Reference proteome</keyword>
<evidence type="ECO:0000313" key="3">
    <source>
        <dbReference type="Proteomes" id="UP000031623"/>
    </source>
</evidence>
<gene>
    <name evidence="2" type="ORF">THII_1300</name>
</gene>
<dbReference type="Pfam" id="PF25255">
    <property type="entry name" value="WHD_RNase_II"/>
    <property type="match status" value="1"/>
</dbReference>
<protein>
    <submittedName>
        <fullName evidence="2">Exoribonuclease R</fullName>
    </submittedName>
</protein>
<dbReference type="InterPro" id="IPR012340">
    <property type="entry name" value="NA-bd_OB-fold"/>
</dbReference>
<dbReference type="GO" id="GO:0006402">
    <property type="term" value="P:mRNA catabolic process"/>
    <property type="evidence" value="ECO:0007669"/>
    <property type="project" value="TreeGrafter"/>
</dbReference>
<evidence type="ECO:0000313" key="2">
    <source>
        <dbReference type="EMBL" id="BAP55597.1"/>
    </source>
</evidence>
<dbReference type="PANTHER" id="PTHR23355:SF42">
    <property type="entry name" value="RIBONUCLEASE II, CHLOROPLASTIC_MITOCHONDRIAL"/>
    <property type="match status" value="1"/>
</dbReference>
<dbReference type="GO" id="GO:0003723">
    <property type="term" value="F:RNA binding"/>
    <property type="evidence" value="ECO:0007669"/>
    <property type="project" value="InterPro"/>
</dbReference>
<dbReference type="PANTHER" id="PTHR23355">
    <property type="entry name" value="RIBONUCLEASE"/>
    <property type="match status" value="1"/>
</dbReference>
<dbReference type="Proteomes" id="UP000031623">
    <property type="component" value="Chromosome"/>
</dbReference>
<dbReference type="KEGG" id="tig:THII_1300"/>
<reference evidence="2 3" key="1">
    <citation type="journal article" date="2014" name="ISME J.">
        <title>Ecophysiology of Thioploca ingrica as revealed by the complete genome sequence supplemented with proteomic evidence.</title>
        <authorList>
            <person name="Kojima H."/>
            <person name="Ogura Y."/>
            <person name="Yamamoto N."/>
            <person name="Togashi T."/>
            <person name="Mori H."/>
            <person name="Watanabe T."/>
            <person name="Nemoto F."/>
            <person name="Kurokawa K."/>
            <person name="Hayashi T."/>
            <person name="Fukui M."/>
        </authorList>
    </citation>
    <scope>NUCLEOTIDE SEQUENCE [LARGE SCALE GENOMIC DNA]</scope>
</reference>
<dbReference type="InterPro" id="IPR001900">
    <property type="entry name" value="RNase_II/R"/>
</dbReference>
<dbReference type="InterPro" id="IPR050180">
    <property type="entry name" value="RNR_Ribonuclease"/>
</dbReference>
<name>A0A090AJA6_9GAMM</name>
<dbReference type="Pfam" id="PF00773">
    <property type="entry name" value="RNB"/>
    <property type="match status" value="1"/>
</dbReference>
<dbReference type="GO" id="GO:0000175">
    <property type="term" value="F:3'-5'-RNA exonuclease activity"/>
    <property type="evidence" value="ECO:0007669"/>
    <property type="project" value="TreeGrafter"/>
</dbReference>
<dbReference type="AlphaFoldDB" id="A0A090AJA6"/>
<proteinExistence type="predicted"/>
<dbReference type="STRING" id="40754.THII_1300"/>
<dbReference type="GO" id="GO:0000932">
    <property type="term" value="C:P-body"/>
    <property type="evidence" value="ECO:0007669"/>
    <property type="project" value="TreeGrafter"/>
</dbReference>
<dbReference type="OrthoDB" id="9764149at2"/>
<feature type="domain" description="RNB" evidence="1">
    <location>
        <begin position="284"/>
        <end position="574"/>
    </location>
</feature>
<dbReference type="SMART" id="SM00955">
    <property type="entry name" value="RNB"/>
    <property type="match status" value="1"/>
</dbReference>
<accession>A0A090AJA6</accession>
<dbReference type="SUPFAM" id="SSF50249">
    <property type="entry name" value="Nucleic acid-binding proteins"/>
    <property type="match status" value="1"/>
</dbReference>
<sequence length="683" mass="77524">MTEFEGHIWVAQDNDEVNFICTTKRVKNKIQAVNEKGRELRIAADKLLWQYPRQASGLEDWQTTCAQIQTTVANLQRDIDMALLWESAVELQLKAIQELAELYFGQTVTIEHLTALWRSIAEDRLYFKRRGQDWEARSAEQITELKTQRTREQIRAQSQALAKEWLQALARSPLPAFPHLSLSSDNDDEASENFQVLNLQPELLPFVERLESWLRGDTDKDAEELVSTIAITAKLNPREFVFETLQKTGRLPLDADRDVMVAGLKPEFSAVVNEAAQMVPPWQPNPLGSITPLLFSIDDEETREVDDALAIEREGPLWKVTIAIADPASVVHCGDTLDREAMRRGTTVYLPTQTVLMLPERISCDIASLTAEQIRSSLVVRAWLDDQGEIIKSDINREGIKVLKRLHYSEADRLLQQGEDETAQQLRNLLTIAKQLQSQRLAQGALTLQRSEYKVSVVQGQITVTIIDKDSPSRLLVAEMMILANHIAARYAQRHQVPVIYRCQDAPLEPINESMLADPLSFHKIRKLLGRSSLSLQPCGHTGLGLSLYTQLTSPLRRFADLVIQRQLMAHLVGEALPYDQEELFKVLETAERTAKESRLIEGEAKKRWLMQYLKQDWGERAIEVLVISAVKNGYKVEMQPWAVEAFLSTNRTLEMGQTVMAVPEKIRVKAATARLKLVKSEE</sequence>
<organism evidence="2 3">
    <name type="scientific">Thioploca ingrica</name>
    <dbReference type="NCBI Taxonomy" id="40754"/>
    <lineage>
        <taxon>Bacteria</taxon>
        <taxon>Pseudomonadati</taxon>
        <taxon>Pseudomonadota</taxon>
        <taxon>Gammaproteobacteria</taxon>
        <taxon>Thiotrichales</taxon>
        <taxon>Thiotrichaceae</taxon>
        <taxon>Thioploca</taxon>
    </lineage>
</organism>
<dbReference type="HOGENOM" id="CLU_015903_1_1_6"/>